<dbReference type="Proteomes" id="UP000202618">
    <property type="component" value="Segment"/>
</dbReference>
<dbReference type="GeneID" id="29058833"/>
<protein>
    <submittedName>
        <fullName evidence="2">Virion protein</fullName>
    </submittedName>
</protein>
<reference evidence="2 3" key="1">
    <citation type="journal article" date="2016" name="Virology">
        <title>The genome of AR9, a giant transducing Bacillus phage encoding two multisubunit RNA polymerases.</title>
        <authorList>
            <person name="Lavysh D."/>
            <person name="Sokolova M."/>
            <person name="Minakhin L."/>
            <person name="Yakunina M."/>
            <person name="Artamonova T."/>
            <person name="Kozyavkin S."/>
            <person name="Makarova K.S."/>
            <person name="Koonin E.V."/>
            <person name="Severinov K."/>
        </authorList>
    </citation>
    <scope>NUCLEOTIDE SEQUENCE [LARGE SCALE GENOMIC DNA]</scope>
</reference>
<keyword evidence="1" id="KW-0472">Membrane</keyword>
<feature type="transmembrane region" description="Helical" evidence="1">
    <location>
        <begin position="66"/>
        <end position="89"/>
    </location>
</feature>
<evidence type="ECO:0000313" key="3">
    <source>
        <dbReference type="Proteomes" id="UP000202618"/>
    </source>
</evidence>
<gene>
    <name evidence="2" type="ORF">AR9_g115</name>
</gene>
<dbReference type="EMBL" id="KU878088">
    <property type="protein sequence ID" value="AMS01199.1"/>
    <property type="molecule type" value="Genomic_DNA"/>
</dbReference>
<accession>A0A172JI28</accession>
<evidence type="ECO:0000313" key="2">
    <source>
        <dbReference type="EMBL" id="AMS01199.1"/>
    </source>
</evidence>
<proteinExistence type="predicted"/>
<dbReference type="KEGG" id="vg:29058833"/>
<organism evidence="2 3">
    <name type="scientific">Bacillus phage AR9</name>
    <dbReference type="NCBI Taxonomy" id="1815509"/>
    <lineage>
        <taxon>Viruses</taxon>
        <taxon>Duplodnaviria</taxon>
        <taxon>Heunggongvirae</taxon>
        <taxon>Uroviricota</taxon>
        <taxon>Caudoviricetes</taxon>
        <taxon>Takahashivirus</taxon>
        <taxon>Bacillus phage PBS1</taxon>
    </lineage>
</organism>
<sequence length="152" mass="17869">MLSKYESLLLVEHEEFDSYREEYFLLKEGLATDVDKTTKGIFNIIKKLHSSSDDRLIENMPDFSRLLTRCIIIGSIAVISPVIGLITLYTSSVIRRRNDANRREKLIHLYSSKLEYIEDRLTRESDEKKRQNMIKMKNKLKSDLDKLKVIKD</sequence>
<name>A0A172JI28_BPPB1</name>
<evidence type="ECO:0000256" key="1">
    <source>
        <dbReference type="SAM" id="Phobius"/>
    </source>
</evidence>
<keyword evidence="1" id="KW-0812">Transmembrane</keyword>
<keyword evidence="1" id="KW-1133">Transmembrane helix</keyword>
<dbReference type="RefSeq" id="YP_009283019.1">
    <property type="nucleotide sequence ID" value="NC_031039.1"/>
</dbReference>